<evidence type="ECO:0000313" key="1">
    <source>
        <dbReference type="EMBL" id="CAE8713429.1"/>
    </source>
</evidence>
<sequence length="1207" mass="130225">MESIVQALQQCASAHGNLSAQEVLQSWQTDMAVPEPSEDFVGTAVFTLAAGALQGASLEERQVCVVGIERCLAAAAALFDADAQRRLQQTVLERTLRRFDESGDALAAKASLEVLLPGQSAATATEPLRAVLALLLRCVGTERITAKELLELVRGDVAVAVAVIAEGLAAPRPVGLPLWSLQLCRMLQQLTSPDVSTWLMQRADPSMDFSATPMAEFRAKQLVHCQVVALAVVQFDVLGHALLAAEQPAQRQPILAALIRAVHSLVGSRDLMGPGRLISRCVAFDFMRLGFRFLAPFARKLIDEVHAREPAKTLRLTCRVLSWLLVHAEADGNPFLAESLRPLAVEWLMRALGKSNAQGDCLLALLALTANCNTIEGKVLDLAIETLEKLMQSSVLKLEIDLRHWRAFTNSGVEGFSSLGLEISIPDESAGMSEPENEIDSEDEAWPGTVGVDWHCEGAEPTGTGNPCCECGQRASEGCFGEGYFEGLWYCLRCWDSWQDAPPEMTAISPWPLESGKDGQAEQCGSGALLLRAPGPLRCGISGMLLTHTDPANAPVHIPGSLSASYAVAFHRRSLERWHRRSGGRCPITGQPLDLKDAVECPAVTQALLQFLTGDSGQAGSAWGTGAWGGTSFPEDEAAAKKDEKDVKANLNEEATDKSGAVVPAGKDAKDVTDNLLSALAPSKASTGASISREGKIVGRRWVIAEERPWNEISDKSYIPADQIIGRWVDSQGNFVHVLATDAFEMRLLASLSKPPRPDVHLSVRSIRMGGGWQCGHSILDPSWSTDAQLHWVAGVSENRVKMVRFRSSCSKRSQLRYVDRMTTPEFVVHSGPCAGAYGGVYLSTDLEPDDIIALKALAPRLRGVPLLVVVGEGPADKCELAAQVLLHYGLDKDATMVQGRRSEEPYPLEEVLALFAASTSGASHCAKLLTCTAEAALEHFLTQHDAPFGLKPPHELLGLAEETGTALRSKLVAALYGSFNLVVLRKELVQDLSAQLKEPVDQADRTGLLSEAFAREEALLHSCKALLWVERSTSVGRDCTLDLERCPAFFEALMQEDQALVNFILLWSSSILRSMSSELFSNFGDAVGRTLEAEQDSSAFKAVHLLVDVADKKLQILKSICKHSGQQVCHADTLVAAALLDDRGELGAFTRCCRVVQDPRSGRPTWLLAEAPSSLAALVADSGAERAELAQKSLQLLFVALGATGI</sequence>
<proteinExistence type="predicted"/>
<accession>A0A813KYE9</accession>
<organism evidence="1 2">
    <name type="scientific">Polarella glacialis</name>
    <name type="common">Dinoflagellate</name>
    <dbReference type="NCBI Taxonomy" id="89957"/>
    <lineage>
        <taxon>Eukaryota</taxon>
        <taxon>Sar</taxon>
        <taxon>Alveolata</taxon>
        <taxon>Dinophyceae</taxon>
        <taxon>Suessiales</taxon>
        <taxon>Suessiaceae</taxon>
        <taxon>Polarella</taxon>
    </lineage>
</organism>
<dbReference type="EMBL" id="CAJNNW010032491">
    <property type="protein sequence ID" value="CAE8713429.1"/>
    <property type="molecule type" value="Genomic_DNA"/>
</dbReference>
<comment type="caution">
    <text evidence="1">The sequence shown here is derived from an EMBL/GenBank/DDBJ whole genome shotgun (WGS) entry which is preliminary data.</text>
</comment>
<name>A0A813KYE9_POLGL</name>
<evidence type="ECO:0000313" key="2">
    <source>
        <dbReference type="Proteomes" id="UP000626109"/>
    </source>
</evidence>
<protein>
    <submittedName>
        <fullName evidence="1">Uncharacterized protein</fullName>
    </submittedName>
</protein>
<dbReference type="AlphaFoldDB" id="A0A813KYE9"/>
<gene>
    <name evidence="1" type="ORF">PGLA2088_LOCUS37526</name>
</gene>
<dbReference type="SUPFAM" id="SSF57850">
    <property type="entry name" value="RING/U-box"/>
    <property type="match status" value="1"/>
</dbReference>
<dbReference type="Proteomes" id="UP000626109">
    <property type="component" value="Unassembled WGS sequence"/>
</dbReference>
<reference evidence="1" key="1">
    <citation type="submission" date="2021-02" db="EMBL/GenBank/DDBJ databases">
        <authorList>
            <person name="Dougan E. K."/>
            <person name="Rhodes N."/>
            <person name="Thang M."/>
            <person name="Chan C."/>
        </authorList>
    </citation>
    <scope>NUCLEOTIDE SEQUENCE</scope>
</reference>